<name>A0AAN6V4V5_9PEZI</name>
<dbReference type="GeneID" id="87816866"/>
<comment type="caution">
    <text evidence="1">The sequence shown here is derived from an EMBL/GenBank/DDBJ whole genome shotgun (WGS) entry which is preliminary data.</text>
</comment>
<sequence>MTMLAIDEIGQVVLGVGTVAPFDTIAMGDGALSQKVYKEYLALAQQGLLFDQTVANYNHNLLYVTASSGPAFRIYRTIRGIVSSRKWHMTGSSMVVSPMLLWTTVSRGTG</sequence>
<dbReference type="EMBL" id="MU853573">
    <property type="protein sequence ID" value="KAK4144820.1"/>
    <property type="molecule type" value="Genomic_DNA"/>
</dbReference>
<gene>
    <name evidence="1" type="ORF">C8A04DRAFT_27314</name>
</gene>
<dbReference type="AlphaFoldDB" id="A0AAN6V4V5"/>
<protein>
    <submittedName>
        <fullName evidence="1">Uncharacterized protein</fullName>
    </submittedName>
</protein>
<dbReference type="RefSeq" id="XP_062638191.1">
    <property type="nucleotide sequence ID" value="XM_062780253.1"/>
</dbReference>
<dbReference type="Proteomes" id="UP001302676">
    <property type="component" value="Unassembled WGS sequence"/>
</dbReference>
<evidence type="ECO:0000313" key="1">
    <source>
        <dbReference type="EMBL" id="KAK4144820.1"/>
    </source>
</evidence>
<accession>A0AAN6V4V5</accession>
<keyword evidence="2" id="KW-1185">Reference proteome</keyword>
<reference evidence="1" key="2">
    <citation type="submission" date="2023-05" db="EMBL/GenBank/DDBJ databases">
        <authorList>
            <consortium name="Lawrence Berkeley National Laboratory"/>
            <person name="Steindorff A."/>
            <person name="Hensen N."/>
            <person name="Bonometti L."/>
            <person name="Westerberg I."/>
            <person name="Brannstrom I.O."/>
            <person name="Guillou S."/>
            <person name="Cros-Aarteil S."/>
            <person name="Calhoun S."/>
            <person name="Haridas S."/>
            <person name="Kuo A."/>
            <person name="Mondo S."/>
            <person name="Pangilinan J."/>
            <person name="Riley R."/>
            <person name="Labutti K."/>
            <person name="Andreopoulos B."/>
            <person name="Lipzen A."/>
            <person name="Chen C."/>
            <person name="Yanf M."/>
            <person name="Daum C."/>
            <person name="Ng V."/>
            <person name="Clum A."/>
            <person name="Ohm R."/>
            <person name="Martin F."/>
            <person name="Silar P."/>
            <person name="Natvig D."/>
            <person name="Lalanne C."/>
            <person name="Gautier V."/>
            <person name="Ament-Velasquez S.L."/>
            <person name="Kruys A."/>
            <person name="Hutchinson M.I."/>
            <person name="Powell A.J."/>
            <person name="Barry K."/>
            <person name="Miller A.N."/>
            <person name="Grigoriev I.V."/>
            <person name="Debuchy R."/>
            <person name="Gladieux P."/>
            <person name="Thoren M.H."/>
            <person name="Johannesson H."/>
        </authorList>
    </citation>
    <scope>NUCLEOTIDE SEQUENCE</scope>
    <source>
        <strain evidence="1">CBS 141.50</strain>
    </source>
</reference>
<proteinExistence type="predicted"/>
<reference evidence="1" key="1">
    <citation type="journal article" date="2023" name="Mol. Phylogenet. Evol.">
        <title>Genome-scale phylogeny and comparative genomics of the fungal order Sordariales.</title>
        <authorList>
            <person name="Hensen N."/>
            <person name="Bonometti L."/>
            <person name="Westerberg I."/>
            <person name="Brannstrom I.O."/>
            <person name="Guillou S."/>
            <person name="Cros-Aarteil S."/>
            <person name="Calhoun S."/>
            <person name="Haridas S."/>
            <person name="Kuo A."/>
            <person name="Mondo S."/>
            <person name="Pangilinan J."/>
            <person name="Riley R."/>
            <person name="LaButti K."/>
            <person name="Andreopoulos B."/>
            <person name="Lipzen A."/>
            <person name="Chen C."/>
            <person name="Yan M."/>
            <person name="Daum C."/>
            <person name="Ng V."/>
            <person name="Clum A."/>
            <person name="Steindorff A."/>
            <person name="Ohm R.A."/>
            <person name="Martin F."/>
            <person name="Silar P."/>
            <person name="Natvig D.O."/>
            <person name="Lalanne C."/>
            <person name="Gautier V."/>
            <person name="Ament-Velasquez S.L."/>
            <person name="Kruys A."/>
            <person name="Hutchinson M.I."/>
            <person name="Powell A.J."/>
            <person name="Barry K."/>
            <person name="Miller A.N."/>
            <person name="Grigoriev I.V."/>
            <person name="Debuchy R."/>
            <person name="Gladieux P."/>
            <person name="Hiltunen Thoren M."/>
            <person name="Johannesson H."/>
        </authorList>
    </citation>
    <scope>NUCLEOTIDE SEQUENCE</scope>
    <source>
        <strain evidence="1">CBS 141.50</strain>
    </source>
</reference>
<organism evidence="1 2">
    <name type="scientific">Dichotomopilus funicola</name>
    <dbReference type="NCBI Taxonomy" id="1934379"/>
    <lineage>
        <taxon>Eukaryota</taxon>
        <taxon>Fungi</taxon>
        <taxon>Dikarya</taxon>
        <taxon>Ascomycota</taxon>
        <taxon>Pezizomycotina</taxon>
        <taxon>Sordariomycetes</taxon>
        <taxon>Sordariomycetidae</taxon>
        <taxon>Sordariales</taxon>
        <taxon>Chaetomiaceae</taxon>
        <taxon>Dichotomopilus</taxon>
    </lineage>
</organism>
<evidence type="ECO:0000313" key="2">
    <source>
        <dbReference type="Proteomes" id="UP001302676"/>
    </source>
</evidence>